<comment type="caution">
    <text evidence="9">The sequence shown here is derived from an EMBL/GenBank/DDBJ whole genome shotgun (WGS) entry which is preliminary data.</text>
</comment>
<proteinExistence type="inferred from homology"/>
<dbReference type="PANTHER" id="PTHR34582:SF6">
    <property type="entry name" value="UPF0702 TRANSMEMBRANE PROTEIN YCAP"/>
    <property type="match status" value="1"/>
</dbReference>
<name>A0ABR6W7R9_9BACT</name>
<evidence type="ECO:0000256" key="6">
    <source>
        <dbReference type="ARBA" id="ARBA00023136"/>
    </source>
</evidence>
<dbReference type="PANTHER" id="PTHR34582">
    <property type="entry name" value="UPF0702 TRANSMEMBRANE PROTEIN YCAP"/>
    <property type="match status" value="1"/>
</dbReference>
<organism evidence="9 10">
    <name type="scientific">Spirosoma utsteinense</name>
    <dbReference type="NCBI Taxonomy" id="2585773"/>
    <lineage>
        <taxon>Bacteria</taxon>
        <taxon>Pseudomonadati</taxon>
        <taxon>Bacteroidota</taxon>
        <taxon>Cytophagia</taxon>
        <taxon>Cytophagales</taxon>
        <taxon>Cytophagaceae</taxon>
        <taxon>Spirosoma</taxon>
    </lineage>
</organism>
<sequence length="228" mass="25540">MKKEDIHLFDWLRILVGEVPASFYVEIIIRAAFVYLLLVVSMRLMGRRMATQLSRNEMAAMVSMAAAIGVPILDASRGLLPAVMIAIVVVSTQRLVSYLASRNQTFEGISQDISVMLVEDAVMHLPVMKGSGITRQLLFAQLRSNGLTHLGYVKRLYMEANGSFTLITDPDPKPGLSLLPEWDADFLNEQEKAPGQLVCYHCGNPQPETNRNQSCTRCDRKEWVEALR</sequence>
<evidence type="ECO:0000256" key="2">
    <source>
        <dbReference type="ARBA" id="ARBA00006448"/>
    </source>
</evidence>
<comment type="similarity">
    <text evidence="2">Belongs to the UPF0702 family.</text>
</comment>
<feature type="transmembrane region" description="Helical" evidence="7">
    <location>
        <begin position="27"/>
        <end position="46"/>
    </location>
</feature>
<keyword evidence="6 7" id="KW-0472">Membrane</keyword>
<accession>A0ABR6W7R9</accession>
<dbReference type="EMBL" id="VFIA01000014">
    <property type="protein sequence ID" value="MBC3792193.1"/>
    <property type="molecule type" value="Genomic_DNA"/>
</dbReference>
<dbReference type="InterPro" id="IPR023090">
    <property type="entry name" value="UPF0702_alpha/beta_dom_sf"/>
</dbReference>
<evidence type="ECO:0000256" key="7">
    <source>
        <dbReference type="SAM" id="Phobius"/>
    </source>
</evidence>
<evidence type="ECO:0000259" key="8">
    <source>
        <dbReference type="Pfam" id="PF04239"/>
    </source>
</evidence>
<evidence type="ECO:0000313" key="10">
    <source>
        <dbReference type="Proteomes" id="UP000700732"/>
    </source>
</evidence>
<keyword evidence="3" id="KW-1003">Cell membrane</keyword>
<dbReference type="Proteomes" id="UP000700732">
    <property type="component" value="Unassembled WGS sequence"/>
</dbReference>
<keyword evidence="4 7" id="KW-0812">Transmembrane</keyword>
<comment type="subcellular location">
    <subcellularLocation>
        <location evidence="1">Cell membrane</location>
        <topology evidence="1">Multi-pass membrane protein</topology>
    </subcellularLocation>
</comment>
<evidence type="ECO:0000256" key="1">
    <source>
        <dbReference type="ARBA" id="ARBA00004651"/>
    </source>
</evidence>
<dbReference type="Gene3D" id="3.30.240.20">
    <property type="entry name" value="bsu07140 like domains"/>
    <property type="match status" value="1"/>
</dbReference>
<evidence type="ECO:0000313" key="9">
    <source>
        <dbReference type="EMBL" id="MBC3792193.1"/>
    </source>
</evidence>
<evidence type="ECO:0000256" key="3">
    <source>
        <dbReference type="ARBA" id="ARBA00022475"/>
    </source>
</evidence>
<feature type="domain" description="YetF C-terminal" evidence="8">
    <location>
        <begin position="102"/>
        <end position="174"/>
    </location>
</feature>
<gene>
    <name evidence="9" type="ORF">FH603_2703</name>
</gene>
<keyword evidence="10" id="KW-1185">Reference proteome</keyword>
<dbReference type="RefSeq" id="WP_186737975.1">
    <property type="nucleotide sequence ID" value="NZ_VFIA01000014.1"/>
</dbReference>
<evidence type="ECO:0000256" key="5">
    <source>
        <dbReference type="ARBA" id="ARBA00022989"/>
    </source>
</evidence>
<protein>
    <submittedName>
        <fullName evidence="9">Membrane protein YcaP (DUF421 family)</fullName>
    </submittedName>
</protein>
<dbReference type="Pfam" id="PF04239">
    <property type="entry name" value="DUF421"/>
    <property type="match status" value="1"/>
</dbReference>
<keyword evidence="5 7" id="KW-1133">Transmembrane helix</keyword>
<dbReference type="InterPro" id="IPR007353">
    <property type="entry name" value="DUF421"/>
</dbReference>
<reference evidence="9 10" key="1">
    <citation type="submission" date="2019-06" db="EMBL/GenBank/DDBJ databases">
        <title>Spirosoma utsteinense sp. nov. isolated from Antarctic ice-free soils.</title>
        <authorList>
            <person name="Tahon G."/>
        </authorList>
    </citation>
    <scope>NUCLEOTIDE SEQUENCE [LARGE SCALE GENOMIC DNA]</scope>
    <source>
        <strain evidence="9 10">LMG 31447</strain>
    </source>
</reference>
<evidence type="ECO:0000256" key="4">
    <source>
        <dbReference type="ARBA" id="ARBA00022692"/>
    </source>
</evidence>